<evidence type="ECO:0000256" key="4">
    <source>
        <dbReference type="ARBA" id="ARBA00022679"/>
    </source>
</evidence>
<dbReference type="GO" id="GO:0008360">
    <property type="term" value="P:regulation of cell shape"/>
    <property type="evidence" value="ECO:0007669"/>
    <property type="project" value="UniProtKB-KW"/>
</dbReference>
<feature type="domain" description="Glycosyl transferase family 28 C-terminal" evidence="13">
    <location>
        <begin position="188"/>
        <end position="330"/>
    </location>
</feature>
<dbReference type="EC" id="2.4.1.227" evidence="10"/>
<evidence type="ECO:0000256" key="2">
    <source>
        <dbReference type="ARBA" id="ARBA00022618"/>
    </source>
</evidence>
<feature type="binding site" evidence="10">
    <location>
        <position position="123"/>
    </location>
    <ligand>
        <name>UDP-N-acetyl-alpha-D-glucosamine</name>
        <dbReference type="ChEBI" id="CHEBI:57705"/>
    </ligand>
</feature>
<keyword evidence="3 10" id="KW-0328">Glycosyltransferase</keyword>
<feature type="binding site" evidence="10">
    <location>
        <position position="194"/>
    </location>
    <ligand>
        <name>UDP-N-acetyl-alpha-D-glucosamine</name>
        <dbReference type="ChEBI" id="CHEBI:57705"/>
    </ligand>
</feature>
<feature type="domain" description="Glycosyltransferase family 28 N-terminal" evidence="12">
    <location>
        <begin position="5"/>
        <end position="141"/>
    </location>
</feature>
<evidence type="ECO:0000256" key="3">
    <source>
        <dbReference type="ARBA" id="ARBA00022676"/>
    </source>
</evidence>
<evidence type="ECO:0000256" key="1">
    <source>
        <dbReference type="ARBA" id="ARBA00022475"/>
    </source>
</evidence>
<dbReference type="InterPro" id="IPR006009">
    <property type="entry name" value="GlcNAc_MurG"/>
</dbReference>
<comment type="catalytic activity">
    <reaction evidence="10">
        <text>di-trans,octa-cis-undecaprenyl diphospho-N-acetyl-alpha-D-muramoyl-L-alanyl-D-glutamyl-meso-2,6-diaminopimeloyl-D-alanyl-D-alanine + UDP-N-acetyl-alpha-D-glucosamine = di-trans,octa-cis-undecaprenyl diphospho-[N-acetyl-alpha-D-glucosaminyl-(1-&gt;4)]-N-acetyl-alpha-D-muramoyl-L-alanyl-D-glutamyl-meso-2,6-diaminopimeloyl-D-alanyl-D-alanine + UDP + H(+)</text>
        <dbReference type="Rhea" id="RHEA:31227"/>
        <dbReference type="ChEBI" id="CHEBI:15378"/>
        <dbReference type="ChEBI" id="CHEBI:57705"/>
        <dbReference type="ChEBI" id="CHEBI:58223"/>
        <dbReference type="ChEBI" id="CHEBI:61387"/>
        <dbReference type="ChEBI" id="CHEBI:61388"/>
        <dbReference type="EC" id="2.4.1.227"/>
    </reaction>
</comment>
<feature type="transmembrane region" description="Helical" evidence="11">
    <location>
        <begin position="95"/>
        <end position="118"/>
    </location>
</feature>
<sequence length="372" mass="40988">MSTFLIACGGTGGHLAPGIALAEGLVGAGHEACLLISNKDVDSRLVKSYPQLEFVRSPGCGMSWKPLGFLRFQWEQLRSFILAVRLIRRRKPAAIVGFGGFLSVGVTLAGFMLGYPVVLHEANRRPGRAIRMLSGLAQRIYLPEGTQLKSLPPQTVRHSGYPVRKEIRRLPQDVARQKLGIQVSGKLLLVFGGSQGAVALNKWVTENFDRLARENISVYCLTGLNHGTMGMVEHKLDDGQVACAYFVPFCDRMAEVLSAADLVVSRAGAGSIAEFIRCHTPSIIIPFPFAADDHQRANARFFEQQGGTIVVEQENISSLTDEVIDTIFNDWLLNKMRENLERLDRTSPIEPMIRDLESIAAERPGQPRPQQA</sequence>
<keyword evidence="1 10" id="KW-1003">Cell membrane</keyword>
<keyword evidence="6 10" id="KW-0573">Peptidoglycan synthesis</keyword>
<evidence type="ECO:0000256" key="8">
    <source>
        <dbReference type="ARBA" id="ARBA00023306"/>
    </source>
</evidence>
<dbReference type="PANTHER" id="PTHR21015:SF22">
    <property type="entry name" value="GLYCOSYLTRANSFERASE"/>
    <property type="match status" value="1"/>
</dbReference>
<dbReference type="GO" id="GO:0005886">
    <property type="term" value="C:plasma membrane"/>
    <property type="evidence" value="ECO:0007669"/>
    <property type="project" value="UniProtKB-SubCell"/>
</dbReference>
<evidence type="ECO:0000256" key="10">
    <source>
        <dbReference type="HAMAP-Rule" id="MF_00033"/>
    </source>
</evidence>
<dbReference type="Proteomes" id="UP000546464">
    <property type="component" value="Unassembled WGS sequence"/>
</dbReference>
<keyword evidence="2 10" id="KW-0132">Cell division</keyword>
<organism evidence="14 15">
    <name type="scientific">Ruficoccus amylovorans</name>
    <dbReference type="NCBI Taxonomy" id="1804625"/>
    <lineage>
        <taxon>Bacteria</taxon>
        <taxon>Pseudomonadati</taxon>
        <taxon>Verrucomicrobiota</taxon>
        <taxon>Opitutia</taxon>
        <taxon>Puniceicoccales</taxon>
        <taxon>Cerasicoccaceae</taxon>
        <taxon>Ruficoccus</taxon>
    </lineage>
</organism>
<keyword evidence="8 10" id="KW-0131">Cell cycle</keyword>
<feature type="binding site" evidence="10">
    <location>
        <begin position="11"/>
        <end position="13"/>
    </location>
    <ligand>
        <name>UDP-N-acetyl-alpha-D-glucosamine</name>
        <dbReference type="ChEBI" id="CHEBI:57705"/>
    </ligand>
</feature>
<dbReference type="UniPathway" id="UPA00219"/>
<dbReference type="GO" id="GO:0071555">
    <property type="term" value="P:cell wall organization"/>
    <property type="evidence" value="ECO:0007669"/>
    <property type="project" value="UniProtKB-KW"/>
</dbReference>
<reference evidence="14 15" key="1">
    <citation type="submission" date="2020-07" db="EMBL/GenBank/DDBJ databases">
        <authorList>
            <person name="Feng X."/>
        </authorList>
    </citation>
    <scope>NUCLEOTIDE SEQUENCE [LARGE SCALE GENOMIC DNA]</scope>
    <source>
        <strain evidence="14 15">JCM31066</strain>
    </source>
</reference>
<comment type="pathway">
    <text evidence="10">Cell wall biogenesis; peptidoglycan biosynthesis.</text>
</comment>
<comment type="function">
    <text evidence="10">Cell wall formation. Catalyzes the transfer of a GlcNAc subunit on undecaprenyl-pyrophosphoryl-MurNAc-pentapeptide (lipid intermediate I) to form undecaprenyl-pyrophosphoryl-MurNAc-(pentapeptide)GlcNAc (lipid intermediate II).</text>
</comment>
<comment type="similarity">
    <text evidence="10">Belongs to the glycosyltransferase 28 family. MurG subfamily.</text>
</comment>
<keyword evidence="9 10" id="KW-0961">Cell wall biogenesis/degradation</keyword>
<keyword evidence="7 10" id="KW-0472">Membrane</keyword>
<evidence type="ECO:0000259" key="13">
    <source>
        <dbReference type="Pfam" id="PF04101"/>
    </source>
</evidence>
<dbReference type="Pfam" id="PF04101">
    <property type="entry name" value="Glyco_tran_28_C"/>
    <property type="match status" value="1"/>
</dbReference>
<dbReference type="Gene3D" id="3.40.50.2000">
    <property type="entry name" value="Glycogen Phosphorylase B"/>
    <property type="match status" value="2"/>
</dbReference>
<name>A0A842HJN5_9BACT</name>
<keyword evidence="4 10" id="KW-0808">Transferase</keyword>
<evidence type="ECO:0000313" key="14">
    <source>
        <dbReference type="EMBL" id="MBC2595371.1"/>
    </source>
</evidence>
<feature type="binding site" evidence="10">
    <location>
        <position position="164"/>
    </location>
    <ligand>
        <name>UDP-N-acetyl-alpha-D-glucosamine</name>
        <dbReference type="ChEBI" id="CHEBI:57705"/>
    </ligand>
</feature>
<accession>A0A842HJN5</accession>
<evidence type="ECO:0000256" key="6">
    <source>
        <dbReference type="ARBA" id="ARBA00022984"/>
    </source>
</evidence>
<dbReference type="GO" id="GO:0005975">
    <property type="term" value="P:carbohydrate metabolic process"/>
    <property type="evidence" value="ECO:0007669"/>
    <property type="project" value="InterPro"/>
</dbReference>
<dbReference type="RefSeq" id="WP_185676322.1">
    <property type="nucleotide sequence ID" value="NZ_JACHVB010000035.1"/>
</dbReference>
<evidence type="ECO:0000313" key="15">
    <source>
        <dbReference type="Proteomes" id="UP000546464"/>
    </source>
</evidence>
<evidence type="ECO:0000256" key="9">
    <source>
        <dbReference type="ARBA" id="ARBA00023316"/>
    </source>
</evidence>
<comment type="caution">
    <text evidence="10">Lacks conserved residue(s) required for the propagation of feature annotation.</text>
</comment>
<keyword evidence="5 10" id="KW-0133">Cell shape</keyword>
<dbReference type="Pfam" id="PF03033">
    <property type="entry name" value="Glyco_transf_28"/>
    <property type="match status" value="1"/>
</dbReference>
<evidence type="ECO:0000256" key="11">
    <source>
        <dbReference type="SAM" id="Phobius"/>
    </source>
</evidence>
<dbReference type="EMBL" id="JACHVB010000035">
    <property type="protein sequence ID" value="MBC2595371.1"/>
    <property type="molecule type" value="Genomic_DNA"/>
</dbReference>
<keyword evidence="15" id="KW-1185">Reference proteome</keyword>
<comment type="subcellular location">
    <subcellularLocation>
        <location evidence="10">Cell membrane</location>
        <topology evidence="10">Peripheral membrane protein</topology>
        <orientation evidence="10">Cytoplasmic side</orientation>
    </subcellularLocation>
</comment>
<dbReference type="GO" id="GO:0050511">
    <property type="term" value="F:undecaprenyldiphospho-muramoylpentapeptide beta-N-acetylglucosaminyltransferase activity"/>
    <property type="evidence" value="ECO:0007669"/>
    <property type="project" value="UniProtKB-UniRule"/>
</dbReference>
<dbReference type="GO" id="GO:0051301">
    <property type="term" value="P:cell division"/>
    <property type="evidence" value="ECO:0007669"/>
    <property type="project" value="UniProtKB-KW"/>
</dbReference>
<feature type="binding site" evidence="10">
    <location>
        <position position="295"/>
    </location>
    <ligand>
        <name>UDP-N-acetyl-alpha-D-glucosamine</name>
        <dbReference type="ChEBI" id="CHEBI:57705"/>
    </ligand>
</feature>
<evidence type="ECO:0000256" key="5">
    <source>
        <dbReference type="ARBA" id="ARBA00022960"/>
    </source>
</evidence>
<dbReference type="HAMAP" id="MF_00033">
    <property type="entry name" value="MurG"/>
    <property type="match status" value="1"/>
</dbReference>
<dbReference type="CDD" id="cd03785">
    <property type="entry name" value="GT28_MurG"/>
    <property type="match status" value="1"/>
</dbReference>
<evidence type="ECO:0000256" key="7">
    <source>
        <dbReference type="ARBA" id="ARBA00023136"/>
    </source>
</evidence>
<evidence type="ECO:0000259" key="12">
    <source>
        <dbReference type="Pfam" id="PF03033"/>
    </source>
</evidence>
<gene>
    <name evidence="10" type="primary">murG</name>
    <name evidence="14" type="ORF">H5P28_13975</name>
</gene>
<dbReference type="AlphaFoldDB" id="A0A842HJN5"/>
<dbReference type="InterPro" id="IPR007235">
    <property type="entry name" value="Glyco_trans_28_C"/>
</dbReference>
<dbReference type="PANTHER" id="PTHR21015">
    <property type="entry name" value="UDP-N-ACETYLGLUCOSAMINE--N-ACETYLMURAMYL-(PENTAPEPTIDE) PYROPHOSPHORYL-UNDECAPRENOL N-ACETYLGLUCOSAMINE TRANSFERASE 1"/>
    <property type="match status" value="1"/>
</dbReference>
<keyword evidence="11" id="KW-1133">Transmembrane helix</keyword>
<dbReference type="GO" id="GO:0009252">
    <property type="term" value="P:peptidoglycan biosynthetic process"/>
    <property type="evidence" value="ECO:0007669"/>
    <property type="project" value="UniProtKB-UniRule"/>
</dbReference>
<dbReference type="InterPro" id="IPR004276">
    <property type="entry name" value="GlycoTrans_28_N"/>
</dbReference>
<comment type="caution">
    <text evidence="14">The sequence shown here is derived from an EMBL/GenBank/DDBJ whole genome shotgun (WGS) entry which is preliminary data.</text>
</comment>
<keyword evidence="11" id="KW-0812">Transmembrane</keyword>
<proteinExistence type="inferred from homology"/>
<dbReference type="SUPFAM" id="SSF53756">
    <property type="entry name" value="UDP-Glycosyltransferase/glycogen phosphorylase"/>
    <property type="match status" value="1"/>
</dbReference>
<protein>
    <recommendedName>
        <fullName evidence="10">UDP-N-acetylglucosamine--N-acetylmuramyl-(pentapeptide) pyrophosphoryl-undecaprenol N-acetylglucosamine transferase</fullName>
        <ecNumber evidence="10">2.4.1.227</ecNumber>
    </recommendedName>
    <alternativeName>
        <fullName evidence="10">Undecaprenyl-PP-MurNAc-pentapeptide-UDPGlcNAc GlcNAc transferase</fullName>
    </alternativeName>
</protein>